<dbReference type="EMBL" id="CP044416">
    <property type="protein sequence ID" value="QOY40437.1"/>
    <property type="molecule type" value="Genomic_DNA"/>
</dbReference>
<name>A0A7S7REN8_CRYPV</name>
<reference evidence="2 3" key="1">
    <citation type="submission" date="2019-09" db="EMBL/GenBank/DDBJ databases">
        <title>Consistent, comparative and evidence-based genome assembly and annotation for Cryptosporidium parvum, C. hominis and C. tyzzeri.</title>
        <authorList>
            <person name="Baptista R.P."/>
            <person name="Li Y."/>
            <person name="Sateriale A."/>
            <person name="Ansell B."/>
            <person name="Jex A."/>
            <person name="Sanders M."/>
            <person name="Brooks K."/>
            <person name="Tracey A."/>
            <person name="Berriman M."/>
            <person name="Striepen B."/>
            <person name="Cotton J.A."/>
            <person name="Kissinger J.C."/>
        </authorList>
    </citation>
    <scope>NUCLEOTIDE SEQUENCE [LARGE SCALE GENOMIC DNA]</scope>
    <source>
        <strain evidence="2 3">IOWA-ATCC</strain>
    </source>
</reference>
<dbReference type="Proteomes" id="UP000593906">
    <property type="component" value="Chromosome 7"/>
</dbReference>
<gene>
    <name evidence="2" type="ORF">CPATCC_003285</name>
</gene>
<keyword evidence="1" id="KW-0472">Membrane</keyword>
<sequence length="442" mass="50447">MNIEDKSGNKLKKKINILFERLFSNDGISHIYLLLVIILLVNLGIGLFFCGRNLNKQSELISSSIFDININFPKGDKDTNNNNSVYVPRDEILNQNKPQDSKSTTTTTTTKKVSTVITASTTTTTTKVDTKNYNVQSPTDNSIPTCLYSSKFPTKYDLNGLLFWNVSSDTYIYWGYQNKTGTVYILGNNKQINSSVQLTDNISSKSDLDQPKLIEFKESNIVDSKVKIGQVASSKVIAIGERILPPYWYMNWVEQTSTRSKERFKPLFQPCLGSLYTYSNKNLQGFFQDQGVVYMCGFKSYTVEKDLIELKNTPFIKLKTNIQDNYLSLVKSRSKNRIYRLMIIKCQEKQGNYKYVVTYSSNISRSIKEEDCEENHDSWLMYKSGGSLFTVSKEGSGDWQMRTETGKFESLTETGELKKEPCFSSWWTTYGGVTSKQYVPST</sequence>
<keyword evidence="1" id="KW-1133">Transmembrane helix</keyword>
<evidence type="ECO:0000256" key="1">
    <source>
        <dbReference type="SAM" id="Phobius"/>
    </source>
</evidence>
<feature type="transmembrane region" description="Helical" evidence="1">
    <location>
        <begin position="31"/>
        <end position="50"/>
    </location>
</feature>
<protein>
    <submittedName>
        <fullName evidence="2">Uncharacterized protein</fullName>
    </submittedName>
</protein>
<accession>A0A7S7REN8</accession>
<proteinExistence type="predicted"/>
<evidence type="ECO:0000313" key="2">
    <source>
        <dbReference type="EMBL" id="QOY40437.1"/>
    </source>
</evidence>
<organism evidence="2 3">
    <name type="scientific">Cryptosporidium parvum</name>
    <dbReference type="NCBI Taxonomy" id="5807"/>
    <lineage>
        <taxon>Eukaryota</taxon>
        <taxon>Sar</taxon>
        <taxon>Alveolata</taxon>
        <taxon>Apicomplexa</taxon>
        <taxon>Conoidasida</taxon>
        <taxon>Coccidia</taxon>
        <taxon>Eucoccidiorida</taxon>
        <taxon>Eimeriorina</taxon>
        <taxon>Cryptosporidiidae</taxon>
        <taxon>Cryptosporidium</taxon>
    </lineage>
</organism>
<evidence type="ECO:0000313" key="3">
    <source>
        <dbReference type="Proteomes" id="UP000593906"/>
    </source>
</evidence>
<dbReference type="AlphaFoldDB" id="A0A7S7REN8"/>
<dbReference type="VEuPathDB" id="CryptoDB:CPATCC_0006980"/>
<keyword evidence="1" id="KW-0812">Transmembrane</keyword>